<feature type="compositionally biased region" description="Polar residues" evidence="1">
    <location>
        <begin position="48"/>
        <end position="61"/>
    </location>
</feature>
<sequence length="195" mass="21806">MFLTDMARGNNDSEGRNNEESINSVHGLDSIVQDSQTPLNEDCLESVNNSSQVQNTETQVGLEQEQERERVNEEDNIPVVYDFNASIRASQVQSINLHVDLNPSAVRQSIISQQFETYLSTEGDEIDGYIIALMEQEQNSVDKELQNTIIVGNNLGIKFGDAGIQRMKKMIENEAKALKASPNNNNSFAPLMRNQ</sequence>
<reference evidence="2" key="1">
    <citation type="submission" date="2020-08" db="EMBL/GenBank/DDBJ databases">
        <title>Plant Genome Project.</title>
        <authorList>
            <person name="Zhang R.-G."/>
        </authorList>
    </citation>
    <scope>NUCLEOTIDE SEQUENCE</scope>
    <source>
        <strain evidence="2">WSP0</strain>
        <tissue evidence="2">Leaf</tissue>
    </source>
</reference>
<accession>A0AAV6KCT6</accession>
<feature type="region of interest" description="Disordered" evidence="1">
    <location>
        <begin position="48"/>
        <end position="71"/>
    </location>
</feature>
<evidence type="ECO:0000313" key="2">
    <source>
        <dbReference type="EMBL" id="KAG5550311.1"/>
    </source>
</evidence>
<comment type="caution">
    <text evidence="2">The sequence shown here is derived from an EMBL/GenBank/DDBJ whole genome shotgun (WGS) entry which is preliminary data.</text>
</comment>
<organism evidence="2 3">
    <name type="scientific">Rhododendron griersonianum</name>
    <dbReference type="NCBI Taxonomy" id="479676"/>
    <lineage>
        <taxon>Eukaryota</taxon>
        <taxon>Viridiplantae</taxon>
        <taxon>Streptophyta</taxon>
        <taxon>Embryophyta</taxon>
        <taxon>Tracheophyta</taxon>
        <taxon>Spermatophyta</taxon>
        <taxon>Magnoliopsida</taxon>
        <taxon>eudicotyledons</taxon>
        <taxon>Gunneridae</taxon>
        <taxon>Pentapetalae</taxon>
        <taxon>asterids</taxon>
        <taxon>Ericales</taxon>
        <taxon>Ericaceae</taxon>
        <taxon>Ericoideae</taxon>
        <taxon>Rhodoreae</taxon>
        <taxon>Rhododendron</taxon>
    </lineage>
</organism>
<dbReference type="AlphaFoldDB" id="A0AAV6KCT6"/>
<protein>
    <submittedName>
        <fullName evidence="2">Uncharacterized protein</fullName>
    </submittedName>
</protein>
<feature type="region of interest" description="Disordered" evidence="1">
    <location>
        <begin position="1"/>
        <end position="24"/>
    </location>
</feature>
<name>A0AAV6KCT6_9ERIC</name>
<evidence type="ECO:0000313" key="3">
    <source>
        <dbReference type="Proteomes" id="UP000823749"/>
    </source>
</evidence>
<evidence type="ECO:0000256" key="1">
    <source>
        <dbReference type="SAM" id="MobiDB-lite"/>
    </source>
</evidence>
<proteinExistence type="predicted"/>
<dbReference type="Proteomes" id="UP000823749">
    <property type="component" value="Chromosome 5"/>
</dbReference>
<gene>
    <name evidence="2" type="ORF">RHGRI_015314</name>
</gene>
<keyword evidence="3" id="KW-1185">Reference proteome</keyword>
<dbReference type="EMBL" id="JACTNZ010000005">
    <property type="protein sequence ID" value="KAG5550311.1"/>
    <property type="molecule type" value="Genomic_DNA"/>
</dbReference>